<evidence type="ECO:0000313" key="2">
    <source>
        <dbReference type="EMBL" id="REA60061.1"/>
    </source>
</evidence>
<feature type="chain" id="PRO_5017682569" evidence="1">
    <location>
        <begin position="23"/>
        <end position="280"/>
    </location>
</feature>
<keyword evidence="3" id="KW-1185">Reference proteome</keyword>
<dbReference type="AlphaFoldDB" id="A0A3D8YCL6"/>
<protein>
    <submittedName>
        <fullName evidence="2">Conjugative transposon protein TraN</fullName>
    </submittedName>
</protein>
<gene>
    <name evidence="2" type="primary">traN</name>
    <name evidence="2" type="ORF">DSL64_15365</name>
</gene>
<dbReference type="OrthoDB" id="1038500at2"/>
<comment type="caution">
    <text evidence="2">The sequence shown here is derived from an EMBL/GenBank/DDBJ whole genome shotgun (WGS) entry which is preliminary data.</text>
</comment>
<dbReference type="InterPro" id="IPR022298">
    <property type="entry name" value="Conjug_transposon_TraN"/>
</dbReference>
<organism evidence="2 3">
    <name type="scientific">Dyadobacter luteus</name>
    <dbReference type="NCBI Taxonomy" id="2259619"/>
    <lineage>
        <taxon>Bacteria</taxon>
        <taxon>Pseudomonadati</taxon>
        <taxon>Bacteroidota</taxon>
        <taxon>Cytophagia</taxon>
        <taxon>Cytophagales</taxon>
        <taxon>Spirosomataceae</taxon>
        <taxon>Dyadobacter</taxon>
    </lineage>
</organism>
<sequence>MIKKSKLSGIVCLLWLATAAMALGQDVELYVIEPFPLQITYNKTVNVIFPYAIKSVDRGSRDILAQKAKGVENILQLKAAEKNMKQTNLTVVTADGKLFSFVVDYTEQPTQLNIELIKVLENSRGADALLEKEPNQQYLKQSAERVAADRNKIKRISDGSGKVRLSLTGVYIDKEVVFYRLRIANRSNVSYGIESLRFFISDKKRVKRVATQQTEVTPLHVHAQTPGIDASNEHEMVFAVPKFTIPDAKQLTIQLMEKNGGRHLRLQVQNKTIIKARPVL</sequence>
<reference evidence="2 3" key="1">
    <citation type="submission" date="2018-07" db="EMBL/GenBank/DDBJ databases">
        <title>Dyadobacter roseus sp. nov., isolated from rose rhizosphere soil.</title>
        <authorList>
            <person name="Chen L."/>
        </authorList>
    </citation>
    <scope>NUCLEOTIDE SEQUENCE [LARGE SCALE GENOMIC DNA]</scope>
    <source>
        <strain evidence="2 3">RS19</strain>
    </source>
</reference>
<name>A0A3D8YCL6_9BACT</name>
<evidence type="ECO:0000256" key="1">
    <source>
        <dbReference type="SAM" id="SignalP"/>
    </source>
</evidence>
<dbReference type="EMBL" id="QNUL01000012">
    <property type="protein sequence ID" value="REA60061.1"/>
    <property type="molecule type" value="Genomic_DNA"/>
</dbReference>
<feature type="signal peptide" evidence="1">
    <location>
        <begin position="1"/>
        <end position="22"/>
    </location>
</feature>
<accession>A0A3D8YCL6</accession>
<evidence type="ECO:0000313" key="3">
    <source>
        <dbReference type="Proteomes" id="UP000256373"/>
    </source>
</evidence>
<dbReference type="RefSeq" id="WP_115831806.1">
    <property type="nucleotide sequence ID" value="NZ_QNUL01000012.1"/>
</dbReference>
<dbReference type="Pfam" id="PF13595">
    <property type="entry name" value="DUF4138"/>
    <property type="match status" value="1"/>
</dbReference>
<keyword evidence="1" id="KW-0732">Signal</keyword>
<proteinExistence type="predicted"/>
<dbReference type="Proteomes" id="UP000256373">
    <property type="component" value="Unassembled WGS sequence"/>
</dbReference>
<dbReference type="NCBIfam" id="TIGR03780">
    <property type="entry name" value="Bac_Flav_CT_N"/>
    <property type="match status" value="1"/>
</dbReference>